<organism evidence="2 4">
    <name type="scientific">Corynebacterium antarcticum</name>
    <dbReference type="NCBI Taxonomy" id="2800405"/>
    <lineage>
        <taxon>Bacteria</taxon>
        <taxon>Bacillati</taxon>
        <taxon>Actinomycetota</taxon>
        <taxon>Actinomycetes</taxon>
        <taxon>Mycobacteriales</taxon>
        <taxon>Corynebacteriaceae</taxon>
        <taxon>Corynebacterium</taxon>
    </lineage>
</organism>
<dbReference type="Pfam" id="PF11349">
    <property type="entry name" value="DUF3151"/>
    <property type="match status" value="1"/>
</dbReference>
<dbReference type="RefSeq" id="WP_200255907.1">
    <property type="nucleotide sequence ID" value="NZ_JAENIP020000002.1"/>
</dbReference>
<protein>
    <submittedName>
        <fullName evidence="2">DUF3151 domain-containing protein</fullName>
    </submittedName>
</protein>
<sequence length="149" mass="15825">MNQFKDMLAPPPVTLPEDPAAAAVADTPDDISVLAAKARQHPDSPLVWAVLAEHALATTATDSASDVDAITAYALSRTGYHRGLDRLRGNGWKGFGPVPYAHEPNRGVLRAIAALARAARLIGEDNEYDRCRALLSDCDPESVATLLGP</sequence>
<proteinExistence type="predicted"/>
<reference evidence="2" key="2">
    <citation type="submission" date="2022-11" db="EMBL/GenBank/DDBJ databases">
        <title>Corynebacterium sp. isolated from Penguins.</title>
        <authorList>
            <person name="Sedlar K."/>
            <person name="Svec P."/>
        </authorList>
    </citation>
    <scope>NUCLEOTIDE SEQUENCE</scope>
    <source>
        <strain evidence="2">P5875</strain>
    </source>
</reference>
<dbReference type="Proteomes" id="UP000650005">
    <property type="component" value="Unassembled WGS sequence"/>
</dbReference>
<dbReference type="AlphaFoldDB" id="A0A9Q4CF18"/>
<accession>A0A9Q4CF18</accession>
<dbReference type="Proteomes" id="UP001070238">
    <property type="component" value="Unassembled WGS sequence"/>
</dbReference>
<reference evidence="1" key="1">
    <citation type="submission" date="2021-01" db="EMBL/GenBank/DDBJ databases">
        <title>Characterization of Corynebacterium spp. from penguins.</title>
        <authorList>
            <person name="Svec P."/>
        </authorList>
    </citation>
    <scope>NUCLEOTIDE SEQUENCE</scope>
    <source>
        <strain evidence="1">CCM 8835</strain>
    </source>
</reference>
<keyword evidence="3" id="KW-1185">Reference proteome</keyword>
<evidence type="ECO:0000313" key="2">
    <source>
        <dbReference type="EMBL" id="MCX7538264.1"/>
    </source>
</evidence>
<evidence type="ECO:0000313" key="4">
    <source>
        <dbReference type="Proteomes" id="UP001070238"/>
    </source>
</evidence>
<gene>
    <name evidence="1" type="ORF">JIM95_00580</name>
    <name evidence="2" type="ORF">OS123_06875</name>
</gene>
<evidence type="ECO:0000313" key="1">
    <source>
        <dbReference type="EMBL" id="MBK1843073.1"/>
    </source>
</evidence>
<dbReference type="InterPro" id="IPR014487">
    <property type="entry name" value="DUF3151"/>
</dbReference>
<comment type="caution">
    <text evidence="2">The sequence shown here is derived from an EMBL/GenBank/DDBJ whole genome shotgun (WGS) entry which is preliminary data.</text>
</comment>
<evidence type="ECO:0000313" key="3">
    <source>
        <dbReference type="Proteomes" id="UP000650005"/>
    </source>
</evidence>
<dbReference type="PIRSF" id="PIRSF017349">
    <property type="entry name" value="UCP017349"/>
    <property type="match status" value="1"/>
</dbReference>
<dbReference type="EMBL" id="JAENIP010000003">
    <property type="protein sequence ID" value="MBK1843073.1"/>
    <property type="molecule type" value="Genomic_DNA"/>
</dbReference>
<name>A0A9Q4CF18_9CORY</name>
<dbReference type="EMBL" id="JAPMKX010000002">
    <property type="protein sequence ID" value="MCX7538264.1"/>
    <property type="molecule type" value="Genomic_DNA"/>
</dbReference>